<proteinExistence type="predicted"/>
<dbReference type="EMBL" id="JACCFS010000001">
    <property type="protein sequence ID" value="NYJ33051.1"/>
    <property type="molecule type" value="Genomic_DNA"/>
</dbReference>
<organism evidence="1 2">
    <name type="scientific">Nocardiopsis aegyptia</name>
    <dbReference type="NCBI Taxonomy" id="220378"/>
    <lineage>
        <taxon>Bacteria</taxon>
        <taxon>Bacillati</taxon>
        <taxon>Actinomycetota</taxon>
        <taxon>Actinomycetes</taxon>
        <taxon>Streptosporangiales</taxon>
        <taxon>Nocardiopsidaceae</taxon>
        <taxon>Nocardiopsis</taxon>
    </lineage>
</organism>
<evidence type="ECO:0000313" key="1">
    <source>
        <dbReference type="EMBL" id="NYJ33051.1"/>
    </source>
</evidence>
<sequence>MSYKPAVVALRRDRSKSLENQLDRVMRPFLYHPDTESDGIHERHSRCDGWMVGGHWSGRYLSTAHGSADLVNPRRFPQDSPLAEYAACDGGPKHLLALERMRAVAEETAWRHWPAFIAERRRDHPLFGPVNDEPVSSIRSAFDEFVARDRDRAVTGTSLVTLEGQWLDGRGAMEESDAYYRRAGAYIDALDEGVWLVCLSVHF</sequence>
<comment type="caution">
    <text evidence="1">The sequence shown here is derived from an EMBL/GenBank/DDBJ whole genome shotgun (WGS) entry which is preliminary data.</text>
</comment>
<evidence type="ECO:0000313" key="2">
    <source>
        <dbReference type="Proteomes" id="UP000572051"/>
    </source>
</evidence>
<reference evidence="1 2" key="1">
    <citation type="submission" date="2020-07" db="EMBL/GenBank/DDBJ databases">
        <title>Sequencing the genomes of 1000 actinobacteria strains.</title>
        <authorList>
            <person name="Klenk H.-P."/>
        </authorList>
    </citation>
    <scope>NUCLEOTIDE SEQUENCE [LARGE SCALE GENOMIC DNA]</scope>
    <source>
        <strain evidence="1 2">DSM 44442</strain>
    </source>
</reference>
<keyword evidence="2" id="KW-1185">Reference proteome</keyword>
<protein>
    <submittedName>
        <fullName evidence="1">Uncharacterized protein</fullName>
    </submittedName>
</protein>
<dbReference type="Proteomes" id="UP000572051">
    <property type="component" value="Unassembled WGS sequence"/>
</dbReference>
<dbReference type="RefSeq" id="WP_179821074.1">
    <property type="nucleotide sequence ID" value="NZ_JACCFS010000001.1"/>
</dbReference>
<accession>A0A7Z0EK24</accession>
<gene>
    <name evidence="1" type="ORF">HNR10_000932</name>
</gene>
<name>A0A7Z0EK24_9ACTN</name>
<dbReference type="AlphaFoldDB" id="A0A7Z0EK24"/>